<gene>
    <name evidence="2" type="ORF">ACH5RR_021715</name>
</gene>
<name>A0ABD2ZI26_9GENT</name>
<keyword evidence="1" id="KW-0472">Membrane</keyword>
<keyword evidence="1" id="KW-0812">Transmembrane</keyword>
<feature type="transmembrane region" description="Helical" evidence="1">
    <location>
        <begin position="6"/>
        <end position="30"/>
    </location>
</feature>
<dbReference type="EMBL" id="JBJUIK010000009">
    <property type="protein sequence ID" value="KAL3519126.1"/>
    <property type="molecule type" value="Genomic_DNA"/>
</dbReference>
<evidence type="ECO:0000313" key="3">
    <source>
        <dbReference type="Proteomes" id="UP001630127"/>
    </source>
</evidence>
<dbReference type="AlphaFoldDB" id="A0ABD2ZI26"/>
<keyword evidence="3" id="KW-1185">Reference proteome</keyword>
<reference evidence="2 3" key="1">
    <citation type="submission" date="2024-11" db="EMBL/GenBank/DDBJ databases">
        <title>A near-complete genome assembly of Cinchona calisaya.</title>
        <authorList>
            <person name="Lian D.C."/>
            <person name="Zhao X.W."/>
            <person name="Wei L."/>
        </authorList>
    </citation>
    <scope>NUCLEOTIDE SEQUENCE [LARGE SCALE GENOMIC DNA]</scope>
    <source>
        <tissue evidence="2">Nenye</tissue>
    </source>
</reference>
<evidence type="ECO:0000313" key="2">
    <source>
        <dbReference type="EMBL" id="KAL3519126.1"/>
    </source>
</evidence>
<dbReference type="Proteomes" id="UP001630127">
    <property type="component" value="Unassembled WGS sequence"/>
</dbReference>
<keyword evidence="1" id="KW-1133">Transmembrane helix</keyword>
<organism evidence="2 3">
    <name type="scientific">Cinchona calisaya</name>
    <dbReference type="NCBI Taxonomy" id="153742"/>
    <lineage>
        <taxon>Eukaryota</taxon>
        <taxon>Viridiplantae</taxon>
        <taxon>Streptophyta</taxon>
        <taxon>Embryophyta</taxon>
        <taxon>Tracheophyta</taxon>
        <taxon>Spermatophyta</taxon>
        <taxon>Magnoliopsida</taxon>
        <taxon>eudicotyledons</taxon>
        <taxon>Gunneridae</taxon>
        <taxon>Pentapetalae</taxon>
        <taxon>asterids</taxon>
        <taxon>lamiids</taxon>
        <taxon>Gentianales</taxon>
        <taxon>Rubiaceae</taxon>
        <taxon>Cinchonoideae</taxon>
        <taxon>Cinchoneae</taxon>
        <taxon>Cinchona</taxon>
    </lineage>
</organism>
<protein>
    <submittedName>
        <fullName evidence="2">Uncharacterized protein</fullName>
    </submittedName>
</protein>
<sequence length="131" mass="14787">MSVTKATILSIVNVLLSFGVMLWQNLFIIFGRRRRLLTELETKEVNLLLPRKVFVIEQQLLKCALSAVDGFHLLLIQLWKCSGQHVTSLKAAETIAVQMALIQAQLEEMESGREANGWYAMEEKVVGQRSG</sequence>
<proteinExistence type="predicted"/>
<evidence type="ECO:0000256" key="1">
    <source>
        <dbReference type="SAM" id="Phobius"/>
    </source>
</evidence>
<comment type="caution">
    <text evidence="2">The sequence shown here is derived from an EMBL/GenBank/DDBJ whole genome shotgun (WGS) entry which is preliminary data.</text>
</comment>
<accession>A0ABD2ZI26</accession>